<comment type="similarity">
    <text evidence="1">Belongs to the bacterial solute-binding protein 9 family.</text>
</comment>
<dbReference type="PRINTS" id="PR00690">
    <property type="entry name" value="ADHESNFAMILY"/>
</dbReference>
<dbReference type="InterPro" id="IPR006128">
    <property type="entry name" value="Lipoprotein_PsaA-like"/>
</dbReference>
<dbReference type="STRING" id="323259.Mhun_2088"/>
<dbReference type="InterPro" id="IPR006127">
    <property type="entry name" value="ZnuA-like"/>
</dbReference>
<dbReference type="InParanoid" id="Q2FM96"/>
<organism evidence="4 5">
    <name type="scientific">Methanospirillum hungatei JF-1 (strain ATCC 27890 / DSM 864 / NBRC 100397 / JF-1)</name>
    <dbReference type="NCBI Taxonomy" id="323259"/>
    <lineage>
        <taxon>Archaea</taxon>
        <taxon>Methanobacteriati</taxon>
        <taxon>Methanobacteriota</taxon>
        <taxon>Stenosarchaea group</taxon>
        <taxon>Methanomicrobia</taxon>
        <taxon>Methanomicrobiales</taxon>
        <taxon>Methanospirillaceae</taxon>
        <taxon>Methanospirillum</taxon>
    </lineage>
</organism>
<keyword evidence="3" id="KW-0732">Signal</keyword>
<dbReference type="Pfam" id="PF01297">
    <property type="entry name" value="ZnuA"/>
    <property type="match status" value="1"/>
</dbReference>
<protein>
    <submittedName>
        <fullName evidence="4">Periplasmic solute binding protein</fullName>
    </submittedName>
</protein>
<dbReference type="AlphaFoldDB" id="Q2FM96"/>
<dbReference type="HOGENOM" id="CLU_016838_1_0_2"/>
<sequence length="323" mass="36482">MENISFKLQFGKMENRHIFHHIGRCSQVFLVLCWVVLFLCVCGCIEQQEVSPSHSLVVACTIPPQEEFIRAVAGDYPVSVLVMVPPGASPHTFEPTPSQIAGLESADLYIALGSGIEFENRWMERITRIYPDMPIINASHTIVVHRVAHTHEHEGEEADQESDHFDPHVWLSLQNAARIVNTTAEAMADARPEMRDTFYSNRDKYLENLADIDQEIRESFKELKSRTILVFHPAFGYFCRDYDLTQMAVEENSREPSAKQLADLITQAKSMGITIVFAEPEESTKQAETLARELNGTMVLISPLAGDYLENMRQIAERISGVS</sequence>
<dbReference type="eggNOG" id="arCOG01005">
    <property type="taxonomic scope" value="Archaea"/>
</dbReference>
<evidence type="ECO:0000256" key="3">
    <source>
        <dbReference type="ARBA" id="ARBA00022729"/>
    </source>
</evidence>
<evidence type="ECO:0000313" key="4">
    <source>
        <dbReference type="EMBL" id="ABD41795.1"/>
    </source>
</evidence>
<dbReference type="GO" id="GO:0030001">
    <property type="term" value="P:metal ion transport"/>
    <property type="evidence" value="ECO:0007669"/>
    <property type="project" value="InterPro"/>
</dbReference>
<dbReference type="GO" id="GO:0007155">
    <property type="term" value="P:cell adhesion"/>
    <property type="evidence" value="ECO:0007669"/>
    <property type="project" value="InterPro"/>
</dbReference>
<name>Q2FM96_METHJ</name>
<keyword evidence="2" id="KW-0813">Transport</keyword>
<evidence type="ECO:0000256" key="1">
    <source>
        <dbReference type="ARBA" id="ARBA00011028"/>
    </source>
</evidence>
<dbReference type="Gene3D" id="3.40.50.1980">
    <property type="entry name" value="Nitrogenase molybdenum iron protein domain"/>
    <property type="match status" value="2"/>
</dbReference>
<dbReference type="PANTHER" id="PTHR42953">
    <property type="entry name" value="HIGH-AFFINITY ZINC UPTAKE SYSTEM PROTEIN ZNUA-RELATED"/>
    <property type="match status" value="1"/>
</dbReference>
<dbReference type="Proteomes" id="UP000001941">
    <property type="component" value="Chromosome"/>
</dbReference>
<accession>Q2FM96</accession>
<dbReference type="EMBL" id="CP000254">
    <property type="protein sequence ID" value="ABD41795.1"/>
    <property type="molecule type" value="Genomic_DNA"/>
</dbReference>
<dbReference type="SUPFAM" id="SSF53807">
    <property type="entry name" value="Helical backbone' metal receptor"/>
    <property type="match status" value="1"/>
</dbReference>
<dbReference type="GO" id="GO:0046872">
    <property type="term" value="F:metal ion binding"/>
    <property type="evidence" value="ECO:0007669"/>
    <property type="project" value="InterPro"/>
</dbReference>
<dbReference type="GeneID" id="3923512"/>
<reference evidence="5" key="1">
    <citation type="journal article" date="2016" name="Stand. Genomic Sci.">
        <title>Complete genome sequence of Methanospirillum hungatei type strain JF1.</title>
        <authorList>
            <person name="Gunsalus R.P."/>
            <person name="Cook L.E."/>
            <person name="Crable B."/>
            <person name="Rohlin L."/>
            <person name="McDonald E."/>
            <person name="Mouttaki H."/>
            <person name="Sieber J.R."/>
            <person name="Poweleit N."/>
            <person name="Zhou H."/>
            <person name="Lapidus A.L."/>
            <person name="Daligault H.E."/>
            <person name="Land M."/>
            <person name="Gilna P."/>
            <person name="Ivanova N."/>
            <person name="Kyrpides N."/>
            <person name="Culley D.E."/>
            <person name="McInerney M.J."/>
        </authorList>
    </citation>
    <scope>NUCLEOTIDE SEQUENCE [LARGE SCALE GENOMIC DNA]</scope>
    <source>
        <strain evidence="5">ATCC 27890 / DSM 864 / NBRC 100397 / JF-1</strain>
    </source>
</reference>
<dbReference type="RefSeq" id="WP_011449054.1">
    <property type="nucleotide sequence ID" value="NC_007796.1"/>
</dbReference>
<proteinExistence type="inferred from homology"/>
<dbReference type="OrthoDB" id="50488at2157"/>
<dbReference type="InterPro" id="IPR050492">
    <property type="entry name" value="Bact_metal-bind_prot9"/>
</dbReference>
<dbReference type="PANTHER" id="PTHR42953:SF3">
    <property type="entry name" value="HIGH-AFFINITY ZINC UPTAKE SYSTEM PROTEIN ZNUA"/>
    <property type="match status" value="1"/>
</dbReference>
<evidence type="ECO:0000256" key="2">
    <source>
        <dbReference type="ARBA" id="ARBA00022448"/>
    </source>
</evidence>
<dbReference type="EnsemblBacteria" id="ABD41795">
    <property type="protein sequence ID" value="ABD41795"/>
    <property type="gene ID" value="Mhun_2088"/>
</dbReference>
<evidence type="ECO:0000313" key="5">
    <source>
        <dbReference type="Proteomes" id="UP000001941"/>
    </source>
</evidence>
<dbReference type="KEGG" id="mhu:Mhun_2088"/>
<keyword evidence="5" id="KW-1185">Reference proteome</keyword>
<gene>
    <name evidence="4" type="ordered locus">Mhun_2088</name>
</gene>